<protein>
    <submittedName>
        <fullName evidence="1">Uncharacterized protein</fullName>
    </submittedName>
</protein>
<evidence type="ECO:0000313" key="1">
    <source>
        <dbReference type="EMBL" id="KAI3694427.1"/>
    </source>
</evidence>
<organism evidence="1 2">
    <name type="scientific">Smallanthus sonchifolius</name>
    <dbReference type="NCBI Taxonomy" id="185202"/>
    <lineage>
        <taxon>Eukaryota</taxon>
        <taxon>Viridiplantae</taxon>
        <taxon>Streptophyta</taxon>
        <taxon>Embryophyta</taxon>
        <taxon>Tracheophyta</taxon>
        <taxon>Spermatophyta</taxon>
        <taxon>Magnoliopsida</taxon>
        <taxon>eudicotyledons</taxon>
        <taxon>Gunneridae</taxon>
        <taxon>Pentapetalae</taxon>
        <taxon>asterids</taxon>
        <taxon>campanulids</taxon>
        <taxon>Asterales</taxon>
        <taxon>Asteraceae</taxon>
        <taxon>Asteroideae</taxon>
        <taxon>Heliantheae alliance</taxon>
        <taxon>Millerieae</taxon>
        <taxon>Smallanthus</taxon>
    </lineage>
</organism>
<gene>
    <name evidence="1" type="ORF">L1987_77392</name>
</gene>
<sequence>MNQSFFRSFFIQISVTLQGMMRQDSELLNEKISRDQNFILELEVGSQGLATKGLAENQVYLDTDKWTKLLVLICERAILCFMLATLHITLLKESDWTALYSRGNRKLKYISMLTDGGFVKGDLRVFKILISYYPGDYVVELAVNQP</sequence>
<evidence type="ECO:0000313" key="2">
    <source>
        <dbReference type="Proteomes" id="UP001056120"/>
    </source>
</evidence>
<keyword evidence="2" id="KW-1185">Reference proteome</keyword>
<comment type="caution">
    <text evidence="1">The sequence shown here is derived from an EMBL/GenBank/DDBJ whole genome shotgun (WGS) entry which is preliminary data.</text>
</comment>
<dbReference type="Proteomes" id="UP001056120">
    <property type="component" value="Linkage Group LG26"/>
</dbReference>
<reference evidence="2" key="1">
    <citation type="journal article" date="2022" name="Mol. Ecol. Resour.">
        <title>The genomes of chicory, endive, great burdock and yacon provide insights into Asteraceae palaeo-polyploidization history and plant inulin production.</title>
        <authorList>
            <person name="Fan W."/>
            <person name="Wang S."/>
            <person name="Wang H."/>
            <person name="Wang A."/>
            <person name="Jiang F."/>
            <person name="Liu H."/>
            <person name="Zhao H."/>
            <person name="Xu D."/>
            <person name="Zhang Y."/>
        </authorList>
    </citation>
    <scope>NUCLEOTIDE SEQUENCE [LARGE SCALE GENOMIC DNA]</scope>
    <source>
        <strain evidence="2">cv. Yunnan</strain>
    </source>
</reference>
<name>A0ACB8Z9G0_9ASTR</name>
<dbReference type="EMBL" id="CM042043">
    <property type="protein sequence ID" value="KAI3694427.1"/>
    <property type="molecule type" value="Genomic_DNA"/>
</dbReference>
<reference evidence="1 2" key="2">
    <citation type="journal article" date="2022" name="Mol. Ecol. Resour.">
        <title>The genomes of chicory, endive, great burdock and yacon provide insights into Asteraceae paleo-polyploidization history and plant inulin production.</title>
        <authorList>
            <person name="Fan W."/>
            <person name="Wang S."/>
            <person name="Wang H."/>
            <person name="Wang A."/>
            <person name="Jiang F."/>
            <person name="Liu H."/>
            <person name="Zhao H."/>
            <person name="Xu D."/>
            <person name="Zhang Y."/>
        </authorList>
    </citation>
    <scope>NUCLEOTIDE SEQUENCE [LARGE SCALE GENOMIC DNA]</scope>
    <source>
        <strain evidence="2">cv. Yunnan</strain>
        <tissue evidence="1">Leaves</tissue>
    </source>
</reference>
<accession>A0ACB8Z9G0</accession>
<proteinExistence type="predicted"/>